<name>A0ABR1G391_AURAN</name>
<evidence type="ECO:0000256" key="1">
    <source>
        <dbReference type="SAM" id="MobiDB-lite"/>
    </source>
</evidence>
<feature type="compositionally biased region" description="Low complexity" evidence="1">
    <location>
        <begin position="771"/>
        <end position="781"/>
    </location>
</feature>
<dbReference type="InterPro" id="IPR016024">
    <property type="entry name" value="ARM-type_fold"/>
</dbReference>
<comment type="caution">
    <text evidence="2">The sequence shown here is derived from an EMBL/GenBank/DDBJ whole genome shotgun (WGS) entry which is preliminary data.</text>
</comment>
<dbReference type="InterPro" id="IPR011989">
    <property type="entry name" value="ARM-like"/>
</dbReference>
<proteinExistence type="predicted"/>
<keyword evidence="3" id="KW-1185">Reference proteome</keyword>
<feature type="compositionally biased region" description="Low complexity" evidence="1">
    <location>
        <begin position="705"/>
        <end position="714"/>
    </location>
</feature>
<feature type="compositionally biased region" description="Basic residues" evidence="1">
    <location>
        <begin position="740"/>
        <end position="749"/>
    </location>
</feature>
<evidence type="ECO:0000313" key="3">
    <source>
        <dbReference type="Proteomes" id="UP001363151"/>
    </source>
</evidence>
<organism evidence="2 3">
    <name type="scientific">Aureococcus anophagefferens</name>
    <name type="common">Harmful bloom alga</name>
    <dbReference type="NCBI Taxonomy" id="44056"/>
    <lineage>
        <taxon>Eukaryota</taxon>
        <taxon>Sar</taxon>
        <taxon>Stramenopiles</taxon>
        <taxon>Ochrophyta</taxon>
        <taxon>Pelagophyceae</taxon>
        <taxon>Pelagomonadales</taxon>
        <taxon>Pelagomonadaceae</taxon>
        <taxon>Aureococcus</taxon>
    </lineage>
</organism>
<protein>
    <submittedName>
        <fullName evidence="2">Uncharacterized protein</fullName>
    </submittedName>
</protein>
<evidence type="ECO:0000313" key="2">
    <source>
        <dbReference type="EMBL" id="KAK7242898.1"/>
    </source>
</evidence>
<feature type="compositionally biased region" description="Basic and acidic residues" evidence="1">
    <location>
        <begin position="479"/>
        <end position="498"/>
    </location>
</feature>
<feature type="compositionally biased region" description="Low complexity" evidence="1">
    <location>
        <begin position="750"/>
        <end position="765"/>
    </location>
</feature>
<feature type="region of interest" description="Disordered" evidence="1">
    <location>
        <begin position="417"/>
        <end position="498"/>
    </location>
</feature>
<feature type="region of interest" description="Disordered" evidence="1">
    <location>
        <begin position="705"/>
        <end position="725"/>
    </location>
</feature>
<gene>
    <name evidence="2" type="ORF">SO694_00127054</name>
</gene>
<reference evidence="2 3" key="1">
    <citation type="submission" date="2024-03" db="EMBL/GenBank/DDBJ databases">
        <title>Aureococcus anophagefferens CCMP1851 and Kratosvirus quantuckense: Draft genome of a second virus-susceptible host strain in the model system.</title>
        <authorList>
            <person name="Chase E."/>
            <person name="Truchon A.R."/>
            <person name="Schepens W."/>
            <person name="Wilhelm S.W."/>
        </authorList>
    </citation>
    <scope>NUCLEOTIDE SEQUENCE [LARGE SCALE GENOMIC DNA]</scope>
    <source>
        <strain evidence="2 3">CCMP1851</strain>
    </source>
</reference>
<sequence>MVPAPEAARVALRVRREDRTRKAVHVARDAVTSFTVVRKALLGALGTDMDIWFPLPLANARPGDDAWRRRSSEDIDAFARARVGAFAARTLAELRQEKNDGEVWDLLRELPELVVAARDAAPEEKRSAYEPVINALVAASGFALERGAPVEDLCGWVDATLGRLLPVVDRSAQLSAGYALYKLGLTPHGRSALEERPLDPDVLTPVGATLERLSRDATYDPCHPDEAHCEWRDRAHTYAFCRALASVGKALRNKLREEKLAERRGPELDRNLPSSRRERGRQRGAFLMKAVRAKRQCGDVFDVVATVCVTVARLARGWATSAAAHGLVREESPLLGRTTLYTLCRCIPLLLARKHGGSLAAAVSGFRVLACGADRVFRNRRGNRVDGNPVELLLDKGSLEVAVMSILKRGERWDRDRDELRPGYGDDDADDAGGGARRDGGPGAARDAGDRLEARDGARRRAVDGGPEPGAREAAPVRAAERPRSDEDSRSEDARERSRGLLAAAATTILLRFCSDSVPHAEELERLGSDVIAECLARALEPGRNDDVAKAALFSMQKMSARDHRLRLLFAARCAERLGELANRSRGADIQVEALRVLMNLSVALEACGAVARHALLPALEVAAASEPEVRAFAVSLLANLSRDARVCNRLHLHKLRVDYGHEAFARLTARRVADARRDGARGATAWEASYGAWLLATFDPPRTARPATAAATTTRRRRSATVGDGAPIYLIPRREVAARARRRTRAGRRGPPAARGRALAVVRAADAESARAPPSSSSSSRTDDDDEPSLATTASEAADDYTAVHLYRSTPGQDKRAKFQT</sequence>
<feature type="region of interest" description="Disordered" evidence="1">
    <location>
        <begin position="740"/>
        <end position="802"/>
    </location>
</feature>
<dbReference type="EMBL" id="JBBJCI010000132">
    <property type="protein sequence ID" value="KAK7242898.1"/>
    <property type="molecule type" value="Genomic_DNA"/>
</dbReference>
<dbReference type="Gene3D" id="1.25.10.10">
    <property type="entry name" value="Leucine-rich Repeat Variant"/>
    <property type="match status" value="1"/>
</dbReference>
<dbReference type="Proteomes" id="UP001363151">
    <property type="component" value="Unassembled WGS sequence"/>
</dbReference>
<feature type="compositionally biased region" description="Basic and acidic residues" evidence="1">
    <location>
        <begin position="447"/>
        <end position="463"/>
    </location>
</feature>
<dbReference type="SUPFAM" id="SSF48371">
    <property type="entry name" value="ARM repeat"/>
    <property type="match status" value="1"/>
</dbReference>
<accession>A0ABR1G391</accession>